<evidence type="ECO:0000313" key="1">
    <source>
        <dbReference type="EMBL" id="JAG99818.1"/>
    </source>
</evidence>
<reference evidence="1" key="2">
    <citation type="journal article" date="2015" name="Fish Shellfish Immunol.">
        <title>Early steps in the European eel (Anguilla anguilla)-Vibrio vulnificus interaction in the gills: Role of the RtxA13 toxin.</title>
        <authorList>
            <person name="Callol A."/>
            <person name="Pajuelo D."/>
            <person name="Ebbesson L."/>
            <person name="Teles M."/>
            <person name="MacKenzie S."/>
            <person name="Amaro C."/>
        </authorList>
    </citation>
    <scope>NUCLEOTIDE SEQUENCE</scope>
</reference>
<proteinExistence type="predicted"/>
<dbReference type="EMBL" id="GBXM01108758">
    <property type="protein sequence ID" value="JAG99818.1"/>
    <property type="molecule type" value="Transcribed_RNA"/>
</dbReference>
<name>A0A0E9P5V5_ANGAN</name>
<accession>A0A0E9P5V5</accession>
<dbReference type="AlphaFoldDB" id="A0A0E9P5V5"/>
<protein>
    <submittedName>
        <fullName evidence="1">Uncharacterized protein</fullName>
    </submittedName>
</protein>
<organism evidence="1">
    <name type="scientific">Anguilla anguilla</name>
    <name type="common">European freshwater eel</name>
    <name type="synonym">Muraena anguilla</name>
    <dbReference type="NCBI Taxonomy" id="7936"/>
    <lineage>
        <taxon>Eukaryota</taxon>
        <taxon>Metazoa</taxon>
        <taxon>Chordata</taxon>
        <taxon>Craniata</taxon>
        <taxon>Vertebrata</taxon>
        <taxon>Euteleostomi</taxon>
        <taxon>Actinopterygii</taxon>
        <taxon>Neopterygii</taxon>
        <taxon>Teleostei</taxon>
        <taxon>Anguilliformes</taxon>
        <taxon>Anguillidae</taxon>
        <taxon>Anguilla</taxon>
    </lineage>
</organism>
<sequence>MSVPGMCIKSTYKVCDKFAKDVCDWLKAFAL</sequence>
<reference evidence="1" key="1">
    <citation type="submission" date="2014-11" db="EMBL/GenBank/DDBJ databases">
        <authorList>
            <person name="Amaro Gonzalez C."/>
        </authorList>
    </citation>
    <scope>NUCLEOTIDE SEQUENCE</scope>
</reference>